<dbReference type="AlphaFoldDB" id="A0A9D1LGP3"/>
<dbReference type="PANTHER" id="PTHR34387">
    <property type="entry name" value="SLR1258 PROTEIN"/>
    <property type="match status" value="1"/>
</dbReference>
<sequence>MKLIVSSVVVAVGIVVLGVCIKSGLGSFARNARVVTVKGLAEREVKADKVIWPIVFKELGDDLPSLYARVDEKNAIVIQMLKDKGIADAEISTSVDVTDLQADSYSSERTPYRYRISSVVTVNTGKVDTVLALLKEQSSLIQKGVAITFSNYSYPSIQFEYTGLNTIKPEMIKEATQNARKAALQFAADSESTLGKIKTAYQGQFSISDRDQNTPYIKKVRVVTTIEYMLED</sequence>
<dbReference type="InterPro" id="IPR052022">
    <property type="entry name" value="26kDa_periplasmic_antigen"/>
</dbReference>
<dbReference type="EMBL" id="DVMS01000001">
    <property type="protein sequence ID" value="HIU38037.1"/>
    <property type="molecule type" value="Genomic_DNA"/>
</dbReference>
<accession>A0A9D1LGP3</accession>
<dbReference type="Pfam" id="PF04402">
    <property type="entry name" value="SIMPL"/>
    <property type="match status" value="1"/>
</dbReference>
<reference evidence="1" key="1">
    <citation type="submission" date="2020-10" db="EMBL/GenBank/DDBJ databases">
        <authorList>
            <person name="Gilroy R."/>
        </authorList>
    </citation>
    <scope>NUCLEOTIDE SEQUENCE</scope>
    <source>
        <strain evidence="1">17073</strain>
    </source>
</reference>
<dbReference type="PIRSF" id="PIRSF029033">
    <property type="entry name" value="UCP029033"/>
    <property type="match status" value="1"/>
</dbReference>
<dbReference type="Gene3D" id="3.30.110.170">
    <property type="entry name" value="Protein of unknown function (DUF541), domain 1"/>
    <property type="match status" value="1"/>
</dbReference>
<dbReference type="Proteomes" id="UP000824076">
    <property type="component" value="Unassembled WGS sequence"/>
</dbReference>
<comment type="caution">
    <text evidence="1">The sequence shown here is derived from an EMBL/GenBank/DDBJ whole genome shotgun (WGS) entry which is preliminary data.</text>
</comment>
<dbReference type="InterPro" id="IPR007497">
    <property type="entry name" value="SIMPL/DUF541"/>
</dbReference>
<dbReference type="InterPro" id="IPR016907">
    <property type="entry name" value="UCP029033"/>
</dbReference>
<dbReference type="PANTHER" id="PTHR34387:SF2">
    <property type="entry name" value="SLR1258 PROTEIN"/>
    <property type="match status" value="1"/>
</dbReference>
<proteinExistence type="predicted"/>
<reference evidence="1" key="2">
    <citation type="journal article" date="2021" name="PeerJ">
        <title>Extensive microbial diversity within the chicken gut microbiome revealed by metagenomics and culture.</title>
        <authorList>
            <person name="Gilroy R."/>
            <person name="Ravi A."/>
            <person name="Getino M."/>
            <person name="Pursley I."/>
            <person name="Horton D.L."/>
            <person name="Alikhan N.F."/>
            <person name="Baker D."/>
            <person name="Gharbi K."/>
            <person name="Hall N."/>
            <person name="Watson M."/>
            <person name="Adriaenssens E.M."/>
            <person name="Foster-Nyarko E."/>
            <person name="Jarju S."/>
            <person name="Secka A."/>
            <person name="Antonio M."/>
            <person name="Oren A."/>
            <person name="Chaudhuri R.R."/>
            <person name="La Ragione R."/>
            <person name="Hildebrand F."/>
            <person name="Pallen M.J."/>
        </authorList>
    </citation>
    <scope>NUCLEOTIDE SEQUENCE</scope>
    <source>
        <strain evidence="1">17073</strain>
    </source>
</reference>
<evidence type="ECO:0000313" key="2">
    <source>
        <dbReference type="Proteomes" id="UP000824076"/>
    </source>
</evidence>
<name>A0A9D1LGP3_9BACT</name>
<dbReference type="Gene3D" id="3.30.70.2970">
    <property type="entry name" value="Protein of unknown function (DUF541), domain 2"/>
    <property type="match status" value="1"/>
</dbReference>
<evidence type="ECO:0000313" key="1">
    <source>
        <dbReference type="EMBL" id="HIU38037.1"/>
    </source>
</evidence>
<protein>
    <submittedName>
        <fullName evidence="1">SIMPL domain-containing protein</fullName>
    </submittedName>
</protein>
<gene>
    <name evidence="1" type="ORF">IAD18_00015</name>
</gene>
<organism evidence="1 2">
    <name type="scientific">Candidatus Limisoma intestinavium</name>
    <dbReference type="NCBI Taxonomy" id="2840856"/>
    <lineage>
        <taxon>Bacteria</taxon>
        <taxon>Pseudomonadati</taxon>
        <taxon>Bacteroidota</taxon>
        <taxon>Bacteroidia</taxon>
        <taxon>Bacteroidales</taxon>
        <taxon>Candidatus Limisoma</taxon>
    </lineage>
</organism>
<dbReference type="GO" id="GO:0006974">
    <property type="term" value="P:DNA damage response"/>
    <property type="evidence" value="ECO:0007669"/>
    <property type="project" value="TreeGrafter"/>
</dbReference>